<dbReference type="AlphaFoldDB" id="A0A1I6RUS8"/>
<proteinExistence type="predicted"/>
<name>A0A1I6RUS8_9RHOB</name>
<dbReference type="PROSITE" id="PS51365">
    <property type="entry name" value="RENAL_DIPEPTIDASE_2"/>
    <property type="match status" value="1"/>
</dbReference>
<sequence length="433" mass="46237">MKRNAPKTTTEAAALQDVVDFAAPAGTTRREFIEAFTAMGGAAAAAMALGPSKASAADIPATNASVSMPEFEIKDYSDIPQRSHVYPASSEAEAIVQSSKTMDTLFSAIWPDQWSGPEAPEFADEMARCKAAGFKVLAICPSADSLDASIRGVAGALIFYLNKISERPDLYKIVRNASDIDAAIQEDKLGIYFTHQGTALFENDVDMVGLWRQLGYGYCLLAYNQRNSVGDGCFETANGGLTAYGKQLIDAYNRHGMLVDVSHTGEQTSLDAIERSSQPVISSHSGALAIADYQRSISDAVIKAVAESGGVCSLNLVGAFLDKSNPDILTADAVFRHIDYMAELVGIDYVGFGSDYIPNINFTASLIQTPMGAAVFPDGGYSAEMGAKGVPTPAPYQIAAALVDKMLEHGYSDEDCSKFLGGNMYRVIGEVWR</sequence>
<dbReference type="GO" id="GO:0070573">
    <property type="term" value="F:metallodipeptidase activity"/>
    <property type="evidence" value="ECO:0007669"/>
    <property type="project" value="InterPro"/>
</dbReference>
<dbReference type="GO" id="GO:0006508">
    <property type="term" value="P:proteolysis"/>
    <property type="evidence" value="ECO:0007669"/>
    <property type="project" value="InterPro"/>
</dbReference>
<organism evidence="1 2">
    <name type="scientific">Alloyangia pacifica</name>
    <dbReference type="NCBI Taxonomy" id="311180"/>
    <lineage>
        <taxon>Bacteria</taxon>
        <taxon>Pseudomonadati</taxon>
        <taxon>Pseudomonadota</taxon>
        <taxon>Alphaproteobacteria</taxon>
        <taxon>Rhodobacterales</taxon>
        <taxon>Roseobacteraceae</taxon>
        <taxon>Alloyangia</taxon>
    </lineage>
</organism>
<dbReference type="STRING" id="311180.SAMN04488050_103418"/>
<dbReference type="Proteomes" id="UP000199392">
    <property type="component" value="Unassembled WGS sequence"/>
</dbReference>
<dbReference type="EMBL" id="FOZW01000003">
    <property type="protein sequence ID" value="SFS68198.1"/>
    <property type="molecule type" value="Genomic_DNA"/>
</dbReference>
<protein>
    <submittedName>
        <fullName evidence="1">Zn-dependent dipeptidase, dipeptidase homolog</fullName>
    </submittedName>
</protein>
<accession>A0A1I6RUS8</accession>
<evidence type="ECO:0000313" key="1">
    <source>
        <dbReference type="EMBL" id="SFS68198.1"/>
    </source>
</evidence>
<dbReference type="SUPFAM" id="SSF51556">
    <property type="entry name" value="Metallo-dependent hydrolases"/>
    <property type="match status" value="1"/>
</dbReference>
<dbReference type="PROSITE" id="PS51318">
    <property type="entry name" value="TAT"/>
    <property type="match status" value="1"/>
</dbReference>
<dbReference type="InterPro" id="IPR032466">
    <property type="entry name" value="Metal_Hydrolase"/>
</dbReference>
<dbReference type="Pfam" id="PF01244">
    <property type="entry name" value="Peptidase_M19"/>
    <property type="match status" value="1"/>
</dbReference>
<dbReference type="RefSeq" id="WP_218124861.1">
    <property type="nucleotide sequence ID" value="NZ_FNCL01000003.1"/>
</dbReference>
<gene>
    <name evidence="1" type="ORF">SAMN04488050_103418</name>
</gene>
<dbReference type="InterPro" id="IPR008257">
    <property type="entry name" value="Pept_M19"/>
</dbReference>
<dbReference type="InterPro" id="IPR006311">
    <property type="entry name" value="TAT_signal"/>
</dbReference>
<evidence type="ECO:0000313" key="2">
    <source>
        <dbReference type="Proteomes" id="UP000199392"/>
    </source>
</evidence>
<reference evidence="2" key="1">
    <citation type="submission" date="2016-10" db="EMBL/GenBank/DDBJ databases">
        <authorList>
            <person name="Varghese N."/>
            <person name="Submissions S."/>
        </authorList>
    </citation>
    <scope>NUCLEOTIDE SEQUENCE [LARGE SCALE GENOMIC DNA]</scope>
    <source>
        <strain evidence="2">DSM 26894</strain>
    </source>
</reference>
<dbReference type="PANTHER" id="PTHR10443">
    <property type="entry name" value="MICROSOMAL DIPEPTIDASE"/>
    <property type="match status" value="1"/>
</dbReference>
<dbReference type="PANTHER" id="PTHR10443:SF12">
    <property type="entry name" value="DIPEPTIDASE"/>
    <property type="match status" value="1"/>
</dbReference>
<keyword evidence="2" id="KW-1185">Reference proteome</keyword>
<dbReference type="Gene3D" id="3.20.20.140">
    <property type="entry name" value="Metal-dependent hydrolases"/>
    <property type="match status" value="1"/>
</dbReference>